<evidence type="ECO:0000256" key="6">
    <source>
        <dbReference type="ARBA" id="ARBA00022989"/>
    </source>
</evidence>
<keyword evidence="4 9" id="KW-1003">Cell membrane</keyword>
<feature type="transmembrane region" description="Helical" evidence="9">
    <location>
        <begin position="12"/>
        <end position="31"/>
    </location>
</feature>
<dbReference type="InterPro" id="IPR014250">
    <property type="entry name" value="QoxD"/>
</dbReference>
<sequence>MNSKQLFPVGHVMGYAFSLILTAVALSVLMFDLSPKTGVVILLVTAFMQAGVQLVMFMHAGESEDKKSIYTNIWYALFVAIVTILGTLLTMIWGYQ</sequence>
<evidence type="ECO:0000256" key="9">
    <source>
        <dbReference type="RuleBase" id="RU367153"/>
    </source>
</evidence>
<keyword evidence="7 9" id="KW-0560">Oxidoreductase</keyword>
<comment type="subcellular location">
    <subcellularLocation>
        <location evidence="2 9">Cell membrane</location>
        <topology evidence="2 9">Multi-pass membrane protein</topology>
    </subcellularLocation>
</comment>
<evidence type="ECO:0000313" key="10">
    <source>
        <dbReference type="EMBL" id="MBM7586080.1"/>
    </source>
</evidence>
<evidence type="ECO:0000256" key="7">
    <source>
        <dbReference type="ARBA" id="ARBA00023002"/>
    </source>
</evidence>
<dbReference type="EC" id="1.10.3.-" evidence="9"/>
<dbReference type="PANTHER" id="PTHR36835">
    <property type="entry name" value="CYTOCHROME BO(3) UBIQUINOL OXIDASE SUBUNIT 4"/>
    <property type="match status" value="1"/>
</dbReference>
<evidence type="ECO:0000256" key="8">
    <source>
        <dbReference type="ARBA" id="ARBA00023136"/>
    </source>
</evidence>
<dbReference type="RefSeq" id="WP_205173127.1">
    <property type="nucleotide sequence ID" value="NZ_JAFBDZ010000002.1"/>
</dbReference>
<evidence type="ECO:0000313" key="11">
    <source>
        <dbReference type="Proteomes" id="UP001646157"/>
    </source>
</evidence>
<keyword evidence="6 9" id="KW-1133">Transmembrane helix</keyword>
<dbReference type="InterPro" id="IPR050968">
    <property type="entry name" value="Cytochrome_c_oxidase_bac_sub4"/>
</dbReference>
<dbReference type="PANTHER" id="PTHR36835:SF1">
    <property type="entry name" value="CYTOCHROME BO(3) UBIQUINOL OXIDASE SUBUNIT 4"/>
    <property type="match status" value="1"/>
</dbReference>
<keyword evidence="8 9" id="KW-0472">Membrane</keyword>
<evidence type="ECO:0000256" key="1">
    <source>
        <dbReference type="ARBA" id="ARBA00000725"/>
    </source>
</evidence>
<feature type="transmembrane region" description="Helical" evidence="9">
    <location>
        <begin position="37"/>
        <end position="61"/>
    </location>
</feature>
<name>A0ABS2NDZ8_9BACI</name>
<reference evidence="10 11" key="1">
    <citation type="submission" date="2021-01" db="EMBL/GenBank/DDBJ databases">
        <title>Genomic Encyclopedia of Type Strains, Phase IV (KMG-IV): sequencing the most valuable type-strain genomes for metagenomic binning, comparative biology and taxonomic classification.</title>
        <authorList>
            <person name="Goeker M."/>
        </authorList>
    </citation>
    <scope>NUCLEOTIDE SEQUENCE [LARGE SCALE GENOMIC DNA]</scope>
    <source>
        <strain evidence="10 11">DSM 24834</strain>
    </source>
</reference>
<evidence type="ECO:0000256" key="3">
    <source>
        <dbReference type="ARBA" id="ARBA00008079"/>
    </source>
</evidence>
<dbReference type="EMBL" id="JAFBDZ010000002">
    <property type="protein sequence ID" value="MBM7586080.1"/>
    <property type="molecule type" value="Genomic_DNA"/>
</dbReference>
<comment type="caution">
    <text evidence="10">The sequence shown here is derived from an EMBL/GenBank/DDBJ whole genome shotgun (WGS) entry which is preliminary data.</text>
</comment>
<dbReference type="NCBIfam" id="TIGR02901">
    <property type="entry name" value="QoxD"/>
    <property type="match status" value="1"/>
</dbReference>
<dbReference type="InterPro" id="IPR005171">
    <property type="entry name" value="Cyt_c_oxidase_su4_prok"/>
</dbReference>
<evidence type="ECO:0000256" key="5">
    <source>
        <dbReference type="ARBA" id="ARBA00022692"/>
    </source>
</evidence>
<organism evidence="10 11">
    <name type="scientific">Rossellomorea pakistanensis</name>
    <dbReference type="NCBI Taxonomy" id="992288"/>
    <lineage>
        <taxon>Bacteria</taxon>
        <taxon>Bacillati</taxon>
        <taxon>Bacillota</taxon>
        <taxon>Bacilli</taxon>
        <taxon>Bacillales</taxon>
        <taxon>Bacillaceae</taxon>
        <taxon>Rossellomorea</taxon>
    </lineage>
</organism>
<dbReference type="Proteomes" id="UP001646157">
    <property type="component" value="Unassembled WGS sequence"/>
</dbReference>
<comment type="function">
    <text evidence="9">Catalyzes quinol oxidation with the concomitant reduction of oxygen to water.</text>
</comment>
<evidence type="ECO:0000256" key="4">
    <source>
        <dbReference type="ARBA" id="ARBA00022475"/>
    </source>
</evidence>
<comment type="similarity">
    <text evidence="3 9">Belongs to the cytochrome c oxidase bacterial subunit 4 family.</text>
</comment>
<proteinExistence type="inferred from homology"/>
<evidence type="ECO:0000256" key="2">
    <source>
        <dbReference type="ARBA" id="ARBA00004651"/>
    </source>
</evidence>
<protein>
    <recommendedName>
        <fullName evidence="9">Quinol oxidase subunit 4</fullName>
        <ecNumber evidence="9">1.10.3.-</ecNumber>
    </recommendedName>
</protein>
<comment type="catalytic activity">
    <reaction evidence="1 9">
        <text>2 a quinol + O2 = 2 a quinone + 2 H2O</text>
        <dbReference type="Rhea" id="RHEA:55376"/>
        <dbReference type="ChEBI" id="CHEBI:15377"/>
        <dbReference type="ChEBI" id="CHEBI:15379"/>
        <dbReference type="ChEBI" id="CHEBI:24646"/>
        <dbReference type="ChEBI" id="CHEBI:132124"/>
    </reaction>
</comment>
<keyword evidence="5 9" id="KW-0812">Transmembrane</keyword>
<keyword evidence="11" id="KW-1185">Reference proteome</keyword>
<accession>A0ABS2NDZ8</accession>
<dbReference type="Pfam" id="PF03626">
    <property type="entry name" value="COX4_pro"/>
    <property type="match status" value="1"/>
</dbReference>
<gene>
    <name evidence="10" type="ORF">JOC86_002622</name>
</gene>
<feature type="transmembrane region" description="Helical" evidence="9">
    <location>
        <begin position="73"/>
        <end position="95"/>
    </location>
</feature>